<feature type="transmembrane region" description="Helical" evidence="8">
    <location>
        <begin position="45"/>
        <end position="65"/>
    </location>
</feature>
<evidence type="ECO:0000256" key="2">
    <source>
        <dbReference type="ARBA" id="ARBA00022448"/>
    </source>
</evidence>
<feature type="transmembrane region" description="Helical" evidence="8">
    <location>
        <begin position="173"/>
        <end position="192"/>
    </location>
</feature>
<dbReference type="GO" id="GO:0030001">
    <property type="term" value="P:metal ion transport"/>
    <property type="evidence" value="ECO:0007669"/>
    <property type="project" value="UniProtKB-ARBA"/>
</dbReference>
<accession>A0A9D1NN78</accession>
<evidence type="ECO:0008006" key="11">
    <source>
        <dbReference type="Google" id="ProtNLM"/>
    </source>
</evidence>
<evidence type="ECO:0000256" key="1">
    <source>
        <dbReference type="ARBA" id="ARBA00004651"/>
    </source>
</evidence>
<dbReference type="Proteomes" id="UP000886845">
    <property type="component" value="Unassembled WGS sequence"/>
</dbReference>
<protein>
    <recommendedName>
        <fullName evidence="11">Potassium transporter</fullName>
    </recommendedName>
</protein>
<reference evidence="9" key="1">
    <citation type="submission" date="2020-10" db="EMBL/GenBank/DDBJ databases">
        <authorList>
            <person name="Gilroy R."/>
        </authorList>
    </citation>
    <scope>NUCLEOTIDE SEQUENCE</scope>
    <source>
        <strain evidence="9">35461</strain>
    </source>
</reference>
<evidence type="ECO:0000256" key="8">
    <source>
        <dbReference type="SAM" id="Phobius"/>
    </source>
</evidence>
<dbReference type="InterPro" id="IPR003445">
    <property type="entry name" value="Cat_transpt"/>
</dbReference>
<proteinExistence type="predicted"/>
<evidence type="ECO:0000256" key="7">
    <source>
        <dbReference type="ARBA" id="ARBA00023136"/>
    </source>
</evidence>
<evidence type="ECO:0000256" key="4">
    <source>
        <dbReference type="ARBA" id="ARBA00022692"/>
    </source>
</evidence>
<feature type="transmembrane region" description="Helical" evidence="8">
    <location>
        <begin position="120"/>
        <end position="145"/>
    </location>
</feature>
<dbReference type="GO" id="GO:0008324">
    <property type="term" value="F:monoatomic cation transmembrane transporter activity"/>
    <property type="evidence" value="ECO:0007669"/>
    <property type="project" value="InterPro"/>
</dbReference>
<evidence type="ECO:0000256" key="5">
    <source>
        <dbReference type="ARBA" id="ARBA00022989"/>
    </source>
</evidence>
<comment type="subcellular location">
    <subcellularLocation>
        <location evidence="1">Cell membrane</location>
        <topology evidence="1">Multi-pass membrane protein</topology>
    </subcellularLocation>
</comment>
<gene>
    <name evidence="9" type="ORF">IAC79_04865</name>
</gene>
<sequence>MTDAAPTQSQALRDYRDRLRDLPTPLPARRRDPAKQEPFNPYRTLAVTFLALIALGTLLLCSPWAQSDGCWAWLAPGRPFTWAKLGEALIDNLFMATSASCVTGLAVVSVPETYTFFGQAVLLGCVQLGGISLVALGTLIVSILLGRVPFGGERQIAISFGSSGRPASLLSQTFRYVLTFEVAGAALLFVRYHFVHGYELGRAVWFSVFHAVSAFCNAGLSLHPNNLLDIRGDAPILIILALLVAAGGIGFLVLSNVFRYRFWRRDLRRRGHIILQARVVLWMSLILSVGGGLLFTALEWRGSLVHDPSAPGLIASLADGAWRDALVAFNTDFEEACAGFAQAIFFRTAGFNAIPMGEVSHPANVLSVLLMLVGGAPGSMAGGIKTTTLVVVLLTIRAYIRGNPDVQLHRRTIPDAICREAMVILFFYLATLFLLYFLLLFTEDALIAKHGEFALFYEVSSALGTVGTTLDATGDLSQAGRLLISLTMFLGRIGPVSLALMMASRAQAHHVRYPEESISVG</sequence>
<reference evidence="9" key="2">
    <citation type="journal article" date="2021" name="PeerJ">
        <title>Extensive microbial diversity within the chicken gut microbiome revealed by metagenomics and culture.</title>
        <authorList>
            <person name="Gilroy R."/>
            <person name="Ravi A."/>
            <person name="Getino M."/>
            <person name="Pursley I."/>
            <person name="Horton D.L."/>
            <person name="Alikhan N.F."/>
            <person name="Baker D."/>
            <person name="Gharbi K."/>
            <person name="Hall N."/>
            <person name="Watson M."/>
            <person name="Adriaenssens E.M."/>
            <person name="Foster-Nyarko E."/>
            <person name="Jarju S."/>
            <person name="Secka A."/>
            <person name="Antonio M."/>
            <person name="Oren A."/>
            <person name="Chaudhuri R.R."/>
            <person name="La Ragione R."/>
            <person name="Hildebrand F."/>
            <person name="Pallen M.J."/>
        </authorList>
    </citation>
    <scope>NUCLEOTIDE SEQUENCE</scope>
    <source>
        <strain evidence="9">35461</strain>
    </source>
</reference>
<evidence type="ECO:0000313" key="10">
    <source>
        <dbReference type="Proteomes" id="UP000886845"/>
    </source>
</evidence>
<keyword evidence="5 8" id="KW-1133">Transmembrane helix</keyword>
<organism evidence="9 10">
    <name type="scientific">Candidatus Spyradenecus faecavium</name>
    <dbReference type="NCBI Taxonomy" id="2840947"/>
    <lineage>
        <taxon>Bacteria</taxon>
        <taxon>Pseudomonadati</taxon>
        <taxon>Lentisphaerota</taxon>
        <taxon>Lentisphaeria</taxon>
        <taxon>Lentisphaerales</taxon>
        <taxon>Lentisphaeraceae</taxon>
        <taxon>Lentisphaeraceae incertae sedis</taxon>
        <taxon>Candidatus Spyradenecus</taxon>
    </lineage>
</organism>
<dbReference type="AlphaFoldDB" id="A0A9D1NN78"/>
<feature type="transmembrane region" description="Helical" evidence="8">
    <location>
        <begin position="482"/>
        <end position="503"/>
    </location>
</feature>
<keyword evidence="2" id="KW-0813">Transport</keyword>
<feature type="transmembrane region" description="Helical" evidence="8">
    <location>
        <begin position="421"/>
        <end position="441"/>
    </location>
</feature>
<dbReference type="EMBL" id="DVOR01000156">
    <property type="protein sequence ID" value="HIV09427.1"/>
    <property type="molecule type" value="Genomic_DNA"/>
</dbReference>
<feature type="transmembrane region" description="Helical" evidence="8">
    <location>
        <begin position="380"/>
        <end position="400"/>
    </location>
</feature>
<feature type="transmembrane region" description="Helical" evidence="8">
    <location>
        <begin position="234"/>
        <end position="258"/>
    </location>
</feature>
<comment type="caution">
    <text evidence="9">The sequence shown here is derived from an EMBL/GenBank/DDBJ whole genome shotgun (WGS) entry which is preliminary data.</text>
</comment>
<feature type="transmembrane region" description="Helical" evidence="8">
    <location>
        <begin position="279"/>
        <end position="298"/>
    </location>
</feature>
<dbReference type="Pfam" id="PF02386">
    <property type="entry name" value="TrkH"/>
    <property type="match status" value="1"/>
</dbReference>
<evidence type="ECO:0000256" key="3">
    <source>
        <dbReference type="ARBA" id="ARBA00022475"/>
    </source>
</evidence>
<name>A0A9D1NN78_9BACT</name>
<evidence type="ECO:0000256" key="6">
    <source>
        <dbReference type="ARBA" id="ARBA00023065"/>
    </source>
</evidence>
<keyword evidence="6" id="KW-0406">Ion transport</keyword>
<keyword evidence="4 8" id="KW-0812">Transmembrane</keyword>
<feature type="transmembrane region" description="Helical" evidence="8">
    <location>
        <begin position="85"/>
        <end position="108"/>
    </location>
</feature>
<dbReference type="PANTHER" id="PTHR32024:SF1">
    <property type="entry name" value="KTR SYSTEM POTASSIUM UPTAKE PROTEIN B"/>
    <property type="match status" value="1"/>
</dbReference>
<keyword evidence="7 8" id="KW-0472">Membrane</keyword>
<dbReference type="PANTHER" id="PTHR32024">
    <property type="entry name" value="TRK SYSTEM POTASSIUM UPTAKE PROTEIN TRKG-RELATED"/>
    <property type="match status" value="1"/>
</dbReference>
<keyword evidence="3" id="KW-1003">Cell membrane</keyword>
<feature type="transmembrane region" description="Helical" evidence="8">
    <location>
        <begin position="204"/>
        <end position="222"/>
    </location>
</feature>
<dbReference type="GO" id="GO:0005886">
    <property type="term" value="C:plasma membrane"/>
    <property type="evidence" value="ECO:0007669"/>
    <property type="project" value="UniProtKB-SubCell"/>
</dbReference>
<evidence type="ECO:0000313" key="9">
    <source>
        <dbReference type="EMBL" id="HIV09427.1"/>
    </source>
</evidence>